<gene>
    <name evidence="1" type="ORF">L6164_007389</name>
</gene>
<organism evidence="1 2">
    <name type="scientific">Bauhinia variegata</name>
    <name type="common">Purple orchid tree</name>
    <name type="synonym">Phanera variegata</name>
    <dbReference type="NCBI Taxonomy" id="167791"/>
    <lineage>
        <taxon>Eukaryota</taxon>
        <taxon>Viridiplantae</taxon>
        <taxon>Streptophyta</taxon>
        <taxon>Embryophyta</taxon>
        <taxon>Tracheophyta</taxon>
        <taxon>Spermatophyta</taxon>
        <taxon>Magnoliopsida</taxon>
        <taxon>eudicotyledons</taxon>
        <taxon>Gunneridae</taxon>
        <taxon>Pentapetalae</taxon>
        <taxon>rosids</taxon>
        <taxon>fabids</taxon>
        <taxon>Fabales</taxon>
        <taxon>Fabaceae</taxon>
        <taxon>Cercidoideae</taxon>
        <taxon>Cercideae</taxon>
        <taxon>Bauhiniinae</taxon>
        <taxon>Bauhinia</taxon>
    </lineage>
</organism>
<dbReference type="EMBL" id="CM039429">
    <property type="protein sequence ID" value="KAI4346499.1"/>
    <property type="molecule type" value="Genomic_DNA"/>
</dbReference>
<keyword evidence="2" id="KW-1185">Reference proteome</keyword>
<protein>
    <submittedName>
        <fullName evidence="1">Uncharacterized protein</fullName>
    </submittedName>
</protein>
<evidence type="ECO:0000313" key="1">
    <source>
        <dbReference type="EMBL" id="KAI4346499.1"/>
    </source>
</evidence>
<name>A0ACB9PCE7_BAUVA</name>
<accession>A0ACB9PCE7</accession>
<evidence type="ECO:0000313" key="2">
    <source>
        <dbReference type="Proteomes" id="UP000828941"/>
    </source>
</evidence>
<sequence length="336" mass="36190">MEWRHCYKDVVPFAAMVTVQCTNVGVNILFKAATEKGLSYYVFIVYTYAISTIVLLLPLPFICRSSIGLPSIKAPLICRILLLGVIGFGALLSGYKGLDFSSATLASAISNLVPAFTFILAIVLRMEKVALRSLSTQAKIIGTIVSISDELDSGRLPPGSRVSSMFNLVYRAGQADTVKIYPAELIVVFLYNLCGTMISAPVCFLAESNLSAWRLNPDITLVTVICAGIFSNGFVTVVDTWVIRLKGPVYVSMFRPLSIAIAAAMSVIFLGDALHLGSVVGAAILSTGFYAVIWGKAKEEDELSGDNGINYSRTPSYRTPLLQNSQVEDSRGAVTA</sequence>
<reference evidence="1 2" key="1">
    <citation type="journal article" date="2022" name="DNA Res.">
        <title>Chromosomal-level genome assembly of the orchid tree Bauhinia variegata (Leguminosae; Cercidoideae) supports the allotetraploid origin hypothesis of Bauhinia.</title>
        <authorList>
            <person name="Zhong Y."/>
            <person name="Chen Y."/>
            <person name="Zheng D."/>
            <person name="Pang J."/>
            <person name="Liu Y."/>
            <person name="Luo S."/>
            <person name="Meng S."/>
            <person name="Qian L."/>
            <person name="Wei D."/>
            <person name="Dai S."/>
            <person name="Zhou R."/>
        </authorList>
    </citation>
    <scope>NUCLEOTIDE SEQUENCE [LARGE SCALE GENOMIC DNA]</scope>
    <source>
        <strain evidence="1">BV-YZ2020</strain>
    </source>
</reference>
<proteinExistence type="predicted"/>
<comment type="caution">
    <text evidence="1">The sequence shown here is derived from an EMBL/GenBank/DDBJ whole genome shotgun (WGS) entry which is preliminary data.</text>
</comment>
<dbReference type="Proteomes" id="UP000828941">
    <property type="component" value="Chromosome 4"/>
</dbReference>